<reference evidence="3 4" key="1">
    <citation type="submission" date="2015-07" db="EMBL/GenBank/DDBJ databases">
        <title>Draft genome of Bellilinea caldifistulae DSM 17877.</title>
        <authorList>
            <person name="Hemp J."/>
            <person name="Ward L.M."/>
            <person name="Pace L.A."/>
            <person name="Fischer W.W."/>
        </authorList>
    </citation>
    <scope>NUCLEOTIDE SEQUENCE [LARGE SCALE GENOMIC DNA]</scope>
    <source>
        <strain evidence="3 4">GOMI-1</strain>
    </source>
</reference>
<dbReference type="PANTHER" id="PTHR33393:SF11">
    <property type="entry name" value="POLYGLUTAMINE SYNTHESIS ACCESSORY PROTEIN RV0574C-RELATED"/>
    <property type="match status" value="1"/>
</dbReference>
<feature type="domain" description="Capsule synthesis protein CapA" evidence="2">
    <location>
        <begin position="243"/>
        <end position="487"/>
    </location>
</feature>
<comment type="similarity">
    <text evidence="1">Belongs to the CapA family.</text>
</comment>
<dbReference type="EMBL" id="LGHJ01000006">
    <property type="protein sequence ID" value="KPL78152.1"/>
    <property type="molecule type" value="Genomic_DNA"/>
</dbReference>
<dbReference type="Proteomes" id="UP000050514">
    <property type="component" value="Unassembled WGS sequence"/>
</dbReference>
<evidence type="ECO:0000256" key="1">
    <source>
        <dbReference type="ARBA" id="ARBA00005662"/>
    </source>
</evidence>
<dbReference type="PROSITE" id="PS51257">
    <property type="entry name" value="PROKAR_LIPOPROTEIN"/>
    <property type="match status" value="1"/>
</dbReference>
<dbReference type="OrthoDB" id="150244at2"/>
<dbReference type="STRING" id="360411.AC812_01650"/>
<dbReference type="Pfam" id="PF09587">
    <property type="entry name" value="PGA_cap"/>
    <property type="match status" value="1"/>
</dbReference>
<sequence length="546" mass="60608">MKRNLWYLLWIVWLAGCQILPEVSSFRPIYLNSIETPTPFQPQTKINEPQPIASPSRRVWLDDHLPPGLRGAVQLPNGWQLSEHSADADVQLRLGEEGLPAGRWVYALVARFATVEDGITSVSLQRAWYGLDDPAFPLLVEPDTLAMLTGWWGAPGESTVRVVPLGGMTQALWQQPEARGIVPFERLEPELKVLAVDGLSPLQRGLDEAGYALAIPYALSGSHAGELAAGIPPGNRDENRMTVVAVTGVTALVRATALYLRLHGVEYALGEVTDWLKEADITHINNEVAFRENCSPPEEGLNETGVIIFPCSDIRWIELLEAVGTDVVEMTGDHFIDAQPEDVLFTLQEYHRRGWQTYGGGATLEESWQPALFDHNGNRIAFIGCNAKGPAYAKASAESPGAVLCDFDRLTAEIARLRAEGYLPIVTFSHLEYETFSARPQAVEDFERVAQAGAVVVSGSQGHLPQAMEFYDGSFLHYGLGNLFFDQYSMGEPFERAFVDRHVFYEGRYIGTQLLTLRFEDFLRSRPMTTEERQALLESIFAASGW</sequence>
<dbReference type="InterPro" id="IPR052169">
    <property type="entry name" value="CW_Biosynth-Accessory"/>
</dbReference>
<organism evidence="3 4">
    <name type="scientific">Bellilinea caldifistulae</name>
    <dbReference type="NCBI Taxonomy" id="360411"/>
    <lineage>
        <taxon>Bacteria</taxon>
        <taxon>Bacillati</taxon>
        <taxon>Chloroflexota</taxon>
        <taxon>Anaerolineae</taxon>
        <taxon>Anaerolineales</taxon>
        <taxon>Anaerolineaceae</taxon>
        <taxon>Bellilinea</taxon>
    </lineage>
</organism>
<dbReference type="InterPro" id="IPR029052">
    <property type="entry name" value="Metallo-depent_PP-like"/>
</dbReference>
<gene>
    <name evidence="3" type="ORF">AC812_01650</name>
</gene>
<evidence type="ECO:0000313" key="4">
    <source>
        <dbReference type="Proteomes" id="UP000050514"/>
    </source>
</evidence>
<dbReference type="RefSeq" id="WP_061913110.1">
    <property type="nucleotide sequence ID" value="NZ_DF967971.1"/>
</dbReference>
<dbReference type="InterPro" id="IPR019079">
    <property type="entry name" value="Capsule_synth_CapA"/>
</dbReference>
<name>A0A0P6X558_9CHLR</name>
<dbReference type="SUPFAM" id="SSF56300">
    <property type="entry name" value="Metallo-dependent phosphatases"/>
    <property type="match status" value="1"/>
</dbReference>
<comment type="caution">
    <text evidence="3">The sequence shown here is derived from an EMBL/GenBank/DDBJ whole genome shotgun (WGS) entry which is preliminary data.</text>
</comment>
<dbReference type="AlphaFoldDB" id="A0A0P6X558"/>
<dbReference type="SMART" id="SM00854">
    <property type="entry name" value="PGA_cap"/>
    <property type="match status" value="1"/>
</dbReference>
<proteinExistence type="inferred from homology"/>
<accession>A0A0P6X558</accession>
<protein>
    <recommendedName>
        <fullName evidence="2">Capsule synthesis protein CapA domain-containing protein</fullName>
    </recommendedName>
</protein>
<keyword evidence="4" id="KW-1185">Reference proteome</keyword>
<evidence type="ECO:0000313" key="3">
    <source>
        <dbReference type="EMBL" id="KPL78152.1"/>
    </source>
</evidence>
<evidence type="ECO:0000259" key="2">
    <source>
        <dbReference type="SMART" id="SM00854"/>
    </source>
</evidence>
<dbReference type="PANTHER" id="PTHR33393">
    <property type="entry name" value="POLYGLUTAMINE SYNTHESIS ACCESSORY PROTEIN RV0574C-RELATED"/>
    <property type="match status" value="1"/>
</dbReference>